<protein>
    <recommendedName>
        <fullName evidence="2">ubiquitinyl hydrolase 1</fullName>
        <ecNumber evidence="2">3.4.19.12</ecNumber>
    </recommendedName>
</protein>
<dbReference type="Pfam" id="PF18125">
    <property type="entry name" value="RlmM_FDX"/>
    <property type="match status" value="1"/>
</dbReference>
<sequence length="355" mass="40757">MFDQIILLCRPGFEKECASEIMALANHHLFSAYIQTKDQSAFVSLVSSSEQQSSELITKINFRQLVFTRQWFATSKEYLTLPESNRLPDILKTIKNFDLHFYDVELDYPDTNEGKSLSKFCKQFKPHLISSLKKQKLLSSHASWRLHLFFTDSQHVNIGIVPVENSATNPMGIPRLKMPRSAPSRSTLKLEEAIHWFLSTEQQAQLIKNGMTVVDLGAAPGGWTWQFVQRDCLVTAIDNGPMQSELMQTGMVEHLQTDAFTYSPKKKVDWLVCDMAERPLHVSRLITRWFTSKHCNHAIFNLKLPMKKRHASVQECIALLQQQLTQAGLKFNIMAKQLYHDREEITVCILTTVNN</sequence>
<dbReference type="NCBIfam" id="NF008734">
    <property type="entry name" value="PRK11760.1"/>
    <property type="match status" value="1"/>
</dbReference>
<dbReference type="SUPFAM" id="SSF53335">
    <property type="entry name" value="S-adenosyl-L-methionine-dependent methyltransferases"/>
    <property type="match status" value="1"/>
</dbReference>
<feature type="domain" description="Josephin" evidence="11">
    <location>
        <begin position="335"/>
        <end position="355"/>
    </location>
</feature>
<dbReference type="Gene3D" id="3.30.2300.20">
    <property type="match status" value="1"/>
</dbReference>
<accession>A0A3B0X105</accession>
<dbReference type="PIRSF" id="PIRSF028774">
    <property type="entry name" value="UCP028774"/>
    <property type="match status" value="1"/>
</dbReference>
<keyword evidence="8" id="KW-0949">S-adenosyl-L-methionine</keyword>
<dbReference type="Pfam" id="PF21239">
    <property type="entry name" value="RLMM_N"/>
    <property type="match status" value="1"/>
</dbReference>
<organism evidence="12">
    <name type="scientific">hydrothermal vent metagenome</name>
    <dbReference type="NCBI Taxonomy" id="652676"/>
    <lineage>
        <taxon>unclassified sequences</taxon>
        <taxon>metagenomes</taxon>
        <taxon>ecological metagenomes</taxon>
    </lineage>
</organism>
<keyword evidence="9" id="KW-0833">Ubl conjugation pathway</keyword>
<proteinExistence type="predicted"/>
<evidence type="ECO:0000313" key="12">
    <source>
        <dbReference type="EMBL" id="VAW50296.1"/>
    </source>
</evidence>
<dbReference type="InterPro" id="IPR011224">
    <property type="entry name" value="rRNA_MeTrfase_M"/>
</dbReference>
<dbReference type="GO" id="GO:0008168">
    <property type="term" value="F:methyltransferase activity"/>
    <property type="evidence" value="ECO:0007669"/>
    <property type="project" value="UniProtKB-KW"/>
</dbReference>
<comment type="catalytic activity">
    <reaction evidence="1">
        <text>Thiol-dependent hydrolysis of ester, thioester, amide, peptide and isopeptide bonds formed by the C-terminal Gly of ubiquitin (a 76-residue protein attached to proteins as an intracellular targeting signal).</text>
        <dbReference type="EC" id="3.4.19.12"/>
    </reaction>
</comment>
<evidence type="ECO:0000256" key="9">
    <source>
        <dbReference type="ARBA" id="ARBA00022786"/>
    </source>
</evidence>
<evidence type="ECO:0000256" key="1">
    <source>
        <dbReference type="ARBA" id="ARBA00000707"/>
    </source>
</evidence>
<keyword evidence="7 12" id="KW-0808">Transferase</keyword>
<dbReference type="PANTHER" id="PTHR37524">
    <property type="entry name" value="RIBOSOMAL RNA LARGE SUBUNIT METHYLTRANSFERASE M"/>
    <property type="match status" value="1"/>
</dbReference>
<evidence type="ECO:0000256" key="5">
    <source>
        <dbReference type="ARBA" id="ARBA00022603"/>
    </source>
</evidence>
<evidence type="ECO:0000259" key="11">
    <source>
        <dbReference type="PROSITE" id="PS50957"/>
    </source>
</evidence>
<dbReference type="GO" id="GO:0004843">
    <property type="term" value="F:cysteine-type deubiquitinase activity"/>
    <property type="evidence" value="ECO:0007669"/>
    <property type="project" value="UniProtKB-EC"/>
</dbReference>
<gene>
    <name evidence="12" type="ORF">MNBD_GAMMA05-1334</name>
</gene>
<evidence type="ECO:0000256" key="2">
    <source>
        <dbReference type="ARBA" id="ARBA00012759"/>
    </source>
</evidence>
<dbReference type="Gene3D" id="3.40.50.150">
    <property type="entry name" value="Vaccinia Virus protein VP39"/>
    <property type="match status" value="1"/>
</dbReference>
<evidence type="ECO:0000256" key="4">
    <source>
        <dbReference type="ARBA" id="ARBA00022552"/>
    </source>
</evidence>
<dbReference type="PROSITE" id="PS50957">
    <property type="entry name" value="JOSEPHIN"/>
    <property type="match status" value="1"/>
</dbReference>
<keyword evidence="5 12" id="KW-0489">Methyltransferase</keyword>
<keyword evidence="10" id="KW-0378">Hydrolase</keyword>
<dbReference type="AlphaFoldDB" id="A0A3B0X105"/>
<dbReference type="InterPro" id="IPR029063">
    <property type="entry name" value="SAM-dependent_MTases_sf"/>
</dbReference>
<reference evidence="12" key="1">
    <citation type="submission" date="2018-06" db="EMBL/GenBank/DDBJ databases">
        <authorList>
            <person name="Zhirakovskaya E."/>
        </authorList>
    </citation>
    <scope>NUCLEOTIDE SEQUENCE</scope>
</reference>
<name>A0A3B0X105_9ZZZZ</name>
<dbReference type="InterPro" id="IPR048646">
    <property type="entry name" value="RlmM_THUMP-like"/>
</dbReference>
<evidence type="ECO:0000256" key="3">
    <source>
        <dbReference type="ARBA" id="ARBA00022490"/>
    </source>
</evidence>
<dbReference type="GO" id="GO:0016579">
    <property type="term" value="P:protein deubiquitination"/>
    <property type="evidence" value="ECO:0007669"/>
    <property type="project" value="InterPro"/>
</dbReference>
<evidence type="ECO:0000256" key="8">
    <source>
        <dbReference type="ARBA" id="ARBA00022691"/>
    </source>
</evidence>
<dbReference type="InterPro" id="IPR006155">
    <property type="entry name" value="Josephin"/>
</dbReference>
<keyword evidence="4" id="KW-0698">rRNA processing</keyword>
<keyword evidence="3" id="KW-0963">Cytoplasm</keyword>
<keyword evidence="6" id="KW-0645">Protease</keyword>
<dbReference type="InterPro" id="IPR002877">
    <property type="entry name" value="RNA_MeTrfase_FtsJ_dom"/>
</dbReference>
<dbReference type="EC" id="3.4.19.12" evidence="2"/>
<dbReference type="InterPro" id="IPR040739">
    <property type="entry name" value="RlmM_FDX"/>
</dbReference>
<evidence type="ECO:0000256" key="7">
    <source>
        <dbReference type="ARBA" id="ARBA00022679"/>
    </source>
</evidence>
<dbReference type="PANTHER" id="PTHR37524:SF2">
    <property type="entry name" value="RIBOSOMAL RNA METHYLTRANSFERASE FTSJ DOMAIN-CONTAINING PROTEIN"/>
    <property type="match status" value="1"/>
</dbReference>
<dbReference type="Gene3D" id="3.30.70.2810">
    <property type="match status" value="1"/>
</dbReference>
<evidence type="ECO:0000256" key="10">
    <source>
        <dbReference type="ARBA" id="ARBA00022801"/>
    </source>
</evidence>
<dbReference type="GO" id="GO:0006508">
    <property type="term" value="P:proteolysis"/>
    <property type="evidence" value="ECO:0007669"/>
    <property type="project" value="UniProtKB-KW"/>
</dbReference>
<dbReference type="GO" id="GO:0006364">
    <property type="term" value="P:rRNA processing"/>
    <property type="evidence" value="ECO:0007669"/>
    <property type="project" value="UniProtKB-KW"/>
</dbReference>
<dbReference type="EMBL" id="UOFE01000002">
    <property type="protein sequence ID" value="VAW50296.1"/>
    <property type="molecule type" value="Genomic_DNA"/>
</dbReference>
<dbReference type="GO" id="GO:0032259">
    <property type="term" value="P:methylation"/>
    <property type="evidence" value="ECO:0007669"/>
    <property type="project" value="UniProtKB-KW"/>
</dbReference>
<evidence type="ECO:0000256" key="6">
    <source>
        <dbReference type="ARBA" id="ARBA00022670"/>
    </source>
</evidence>
<dbReference type="Pfam" id="PF01728">
    <property type="entry name" value="FtsJ"/>
    <property type="match status" value="1"/>
</dbReference>